<organism evidence="9 10">
    <name type="scientific">Quillaja saponaria</name>
    <name type="common">Soap bark tree</name>
    <dbReference type="NCBI Taxonomy" id="32244"/>
    <lineage>
        <taxon>Eukaryota</taxon>
        <taxon>Viridiplantae</taxon>
        <taxon>Streptophyta</taxon>
        <taxon>Embryophyta</taxon>
        <taxon>Tracheophyta</taxon>
        <taxon>Spermatophyta</taxon>
        <taxon>Magnoliopsida</taxon>
        <taxon>eudicotyledons</taxon>
        <taxon>Gunneridae</taxon>
        <taxon>Pentapetalae</taxon>
        <taxon>rosids</taxon>
        <taxon>fabids</taxon>
        <taxon>Fabales</taxon>
        <taxon>Quillajaceae</taxon>
        <taxon>Quillaja</taxon>
    </lineage>
</organism>
<evidence type="ECO:0000256" key="5">
    <source>
        <dbReference type="ARBA" id="ARBA00023136"/>
    </source>
</evidence>
<keyword evidence="10" id="KW-1185">Reference proteome</keyword>
<proteinExistence type="predicted"/>
<keyword evidence="5 7" id="KW-0472">Membrane</keyword>
<dbReference type="GO" id="GO:0071763">
    <property type="term" value="P:nuclear membrane organization"/>
    <property type="evidence" value="ECO:0007669"/>
    <property type="project" value="TreeGrafter"/>
</dbReference>
<evidence type="ECO:0000256" key="3">
    <source>
        <dbReference type="ARBA" id="ARBA00022692"/>
    </source>
</evidence>
<dbReference type="AlphaFoldDB" id="A0AAD7P719"/>
<evidence type="ECO:0000256" key="7">
    <source>
        <dbReference type="SAM" id="Phobius"/>
    </source>
</evidence>
<evidence type="ECO:0000313" key="10">
    <source>
        <dbReference type="Proteomes" id="UP001163823"/>
    </source>
</evidence>
<protein>
    <submittedName>
        <fullName evidence="9">Inner nuclear membrane Man1</fullName>
    </submittedName>
</protein>
<dbReference type="GO" id="GO:0005637">
    <property type="term" value="C:nuclear inner membrane"/>
    <property type="evidence" value="ECO:0007669"/>
    <property type="project" value="UniProtKB-SubCell"/>
</dbReference>
<dbReference type="KEGG" id="qsa:O6P43_034000"/>
<evidence type="ECO:0000256" key="4">
    <source>
        <dbReference type="ARBA" id="ARBA00022989"/>
    </source>
</evidence>
<keyword evidence="3 7" id="KW-0812">Transmembrane</keyword>
<comment type="subcellular location">
    <subcellularLocation>
        <location evidence="1">Nucleus inner membrane</location>
    </subcellularLocation>
</comment>
<keyword evidence="2" id="KW-0597">Phosphoprotein</keyword>
<dbReference type="InterPro" id="IPR018996">
    <property type="entry name" value="Man1/Src1-like_C"/>
</dbReference>
<feature type="transmembrane region" description="Helical" evidence="7">
    <location>
        <begin position="14"/>
        <end position="35"/>
    </location>
</feature>
<comment type="caution">
    <text evidence="9">The sequence shown here is derived from an EMBL/GenBank/DDBJ whole genome shotgun (WGS) entry which is preliminary data.</text>
</comment>
<dbReference type="PANTHER" id="PTHR47808:SF2">
    <property type="entry name" value="LEM DOMAIN-CONTAINING PROTEIN 2"/>
    <property type="match status" value="1"/>
</dbReference>
<keyword evidence="6" id="KW-0539">Nucleus</keyword>
<name>A0AAD7P719_QUISA</name>
<dbReference type="InterPro" id="IPR044780">
    <property type="entry name" value="Heh2/Src1"/>
</dbReference>
<dbReference type="EMBL" id="JARAOO010000014">
    <property type="protein sequence ID" value="KAJ7944638.1"/>
    <property type="molecule type" value="Genomic_DNA"/>
</dbReference>
<evidence type="ECO:0000256" key="1">
    <source>
        <dbReference type="ARBA" id="ARBA00004540"/>
    </source>
</evidence>
<evidence type="ECO:0000256" key="6">
    <source>
        <dbReference type="ARBA" id="ARBA00023242"/>
    </source>
</evidence>
<dbReference type="PANTHER" id="PTHR47808">
    <property type="entry name" value="INNER NUCLEAR MEMBRANE PROTEIN HEH2-RELATED"/>
    <property type="match status" value="1"/>
</dbReference>
<dbReference type="Gene3D" id="1.10.10.1180">
    <property type="entry name" value="MAN1, winged-helix domain"/>
    <property type="match status" value="1"/>
</dbReference>
<gene>
    <name evidence="9" type="ORF">O6P43_034000</name>
</gene>
<evidence type="ECO:0000256" key="2">
    <source>
        <dbReference type="ARBA" id="ARBA00022553"/>
    </source>
</evidence>
<dbReference type="GO" id="GO:0034399">
    <property type="term" value="C:nuclear periphery"/>
    <property type="evidence" value="ECO:0007669"/>
    <property type="project" value="TreeGrafter"/>
</dbReference>
<sequence>MEPPQNFFPSKNEFLRLIVVIAVASAVAVVCNFLATSLINPRQKPYCDSNVDGPDVSSDFCEPCPNNGECYDGKLECIPGHRKHGKLCVEDGDIYETAKKISERVENQLCEAYARYLCYGTGIIWVREDELWSDLDGSELMKNVVSDNVLYDYTKQRAMDTIGSVFETKTNAHGINELKCPDLLAEHYKPFSCRSYQWISEHALVIFPFCALLVGCTVFLWKVRQEQHISARVEDLYHQVCEILEENALTSRSVNGEPWVVASRLRDHLLLPRERKDPSLWKKVEELVKEDSRVDRYPKLVKGESKVVWEWQVEGSLNASRIKRKREVRKIPIEGMSNNSDKLQHNLKAEPKELIF</sequence>
<dbReference type="InterPro" id="IPR041885">
    <property type="entry name" value="MAN1_winged_helix_dom"/>
</dbReference>
<evidence type="ECO:0000313" key="9">
    <source>
        <dbReference type="EMBL" id="KAJ7944638.1"/>
    </source>
</evidence>
<dbReference type="Pfam" id="PF09402">
    <property type="entry name" value="MSC"/>
    <property type="match status" value="1"/>
</dbReference>
<feature type="transmembrane region" description="Helical" evidence="7">
    <location>
        <begin position="203"/>
        <end position="221"/>
    </location>
</feature>
<dbReference type="GO" id="GO:0005783">
    <property type="term" value="C:endoplasmic reticulum"/>
    <property type="evidence" value="ECO:0007669"/>
    <property type="project" value="TreeGrafter"/>
</dbReference>
<reference evidence="9" key="1">
    <citation type="journal article" date="2023" name="Science">
        <title>Elucidation of the pathway for biosynthesis of saponin adjuvants from the soapbark tree.</title>
        <authorList>
            <person name="Reed J."/>
            <person name="Orme A."/>
            <person name="El-Demerdash A."/>
            <person name="Owen C."/>
            <person name="Martin L.B.B."/>
            <person name="Misra R.C."/>
            <person name="Kikuchi S."/>
            <person name="Rejzek M."/>
            <person name="Martin A.C."/>
            <person name="Harkess A."/>
            <person name="Leebens-Mack J."/>
            <person name="Louveau T."/>
            <person name="Stephenson M.J."/>
            <person name="Osbourn A."/>
        </authorList>
    </citation>
    <scope>NUCLEOTIDE SEQUENCE</scope>
    <source>
        <strain evidence="9">S10</strain>
    </source>
</reference>
<dbReference type="Proteomes" id="UP001163823">
    <property type="component" value="Chromosome 14"/>
</dbReference>
<feature type="domain" description="Man1/Src1-like C-terminal" evidence="8">
    <location>
        <begin position="60"/>
        <end position="311"/>
    </location>
</feature>
<keyword evidence="4 7" id="KW-1133">Transmembrane helix</keyword>
<dbReference type="GO" id="GO:0003682">
    <property type="term" value="F:chromatin binding"/>
    <property type="evidence" value="ECO:0007669"/>
    <property type="project" value="InterPro"/>
</dbReference>
<evidence type="ECO:0000259" key="8">
    <source>
        <dbReference type="Pfam" id="PF09402"/>
    </source>
</evidence>
<accession>A0AAD7P719</accession>